<dbReference type="Proteomes" id="UP001430848">
    <property type="component" value="Unassembled WGS sequence"/>
</dbReference>
<name>A0ABR1NMM6_DIAER</name>
<evidence type="ECO:0008006" key="4">
    <source>
        <dbReference type="Google" id="ProtNLM"/>
    </source>
</evidence>
<feature type="region of interest" description="Disordered" evidence="1">
    <location>
        <begin position="467"/>
        <end position="492"/>
    </location>
</feature>
<gene>
    <name evidence="2" type="ORF">SLS63_013725</name>
</gene>
<dbReference type="EMBL" id="JAKNSF020000200">
    <property type="protein sequence ID" value="KAK7707459.1"/>
    <property type="molecule type" value="Genomic_DNA"/>
</dbReference>
<evidence type="ECO:0000313" key="3">
    <source>
        <dbReference type="Proteomes" id="UP001430848"/>
    </source>
</evidence>
<evidence type="ECO:0000313" key="2">
    <source>
        <dbReference type="EMBL" id="KAK7707459.1"/>
    </source>
</evidence>
<organism evidence="2 3">
    <name type="scientific">Diaporthe eres</name>
    <name type="common">Phomopsis oblonga</name>
    <dbReference type="NCBI Taxonomy" id="83184"/>
    <lineage>
        <taxon>Eukaryota</taxon>
        <taxon>Fungi</taxon>
        <taxon>Dikarya</taxon>
        <taxon>Ascomycota</taxon>
        <taxon>Pezizomycotina</taxon>
        <taxon>Sordariomycetes</taxon>
        <taxon>Sordariomycetidae</taxon>
        <taxon>Diaporthales</taxon>
        <taxon>Diaporthaceae</taxon>
        <taxon>Diaporthe</taxon>
        <taxon>Diaporthe eres species complex</taxon>
    </lineage>
</organism>
<feature type="region of interest" description="Disordered" evidence="1">
    <location>
        <begin position="352"/>
        <end position="386"/>
    </location>
</feature>
<sequence>MSRYQAELASVLQTRGFRDLRFRLNNYFEYNRRGLVSEHENLGQQPWDDALTDPTKALAPYDRQTPPANWNDIYNDRFGNDDEAVRAQQAANMTPFEAPAAGFVRPRDEAGGRLRRRGLDIRSLRHLGAGGYGLATLFEVRARSGVRKKLVIKSSSIPDDPVLQYEKTIHMIQENGYWAWDSETGDDGVERVPDQVHERDGYGLVHFDLDPDNGEATGTHLEQFHKEWEYIRMLPHDEYPVPKVAGNYGPASNIWAIGMNHPPDPPAAFGPMNGPDPSLMPNGIPAFRDVDGNVVGPFYTHGSWLRDADNIDRDLKGLLIRCLADQPAHRPSLQELSKYLYRADRILTWNEDPDDRDWFDQVVNEPPDPPQDPQAPQVPEDGPQATGTRIYNLLNAAGARLQALSGVWSSERPPPPPPPPPAAQVPLSDDVAYLFSPNMDSLALSSTGIAVVNPTPDAALDPVADAGERAADRLPVRTPSNDYLSGEESDSPDIFLTTHDPATLDSSGGRAGIPREIVISLSRAGPLGARDLLPIPAFPPGTAPPAPPQGYQYGRASPSPALAGQVVPPGMFTIRIDRIDPARGRAAPNVFYRDLNLGGPAPRPGDNNAANNVSGGNRPRSPTVEVEEPRLPRVTARRIPFYGLFERPPARPRGFHYGRRLYLSPAEISGLERRGVRAPPGRMIIRLVHVDVAEGDSYERPTIFYQMEPRFRAPLPPSDDPEANILYATLPVS</sequence>
<feature type="region of interest" description="Disordered" evidence="1">
    <location>
        <begin position="597"/>
        <end position="628"/>
    </location>
</feature>
<keyword evidence="3" id="KW-1185">Reference proteome</keyword>
<accession>A0ABR1NMM6</accession>
<protein>
    <recommendedName>
        <fullName evidence="4">Protein kinase domain-containing protein</fullName>
    </recommendedName>
</protein>
<comment type="caution">
    <text evidence="2">The sequence shown here is derived from an EMBL/GenBank/DDBJ whole genome shotgun (WGS) entry which is preliminary data.</text>
</comment>
<proteinExistence type="predicted"/>
<reference evidence="2 3" key="1">
    <citation type="submission" date="2024-02" db="EMBL/GenBank/DDBJ databases">
        <title>De novo assembly and annotation of 12 fungi associated with fruit tree decline syndrome in Ontario, Canada.</title>
        <authorList>
            <person name="Sulman M."/>
            <person name="Ellouze W."/>
            <person name="Ilyukhin E."/>
        </authorList>
    </citation>
    <scope>NUCLEOTIDE SEQUENCE [LARGE SCALE GENOMIC DNA]</scope>
    <source>
        <strain evidence="2 3">M169</strain>
    </source>
</reference>
<evidence type="ECO:0000256" key="1">
    <source>
        <dbReference type="SAM" id="MobiDB-lite"/>
    </source>
</evidence>